<evidence type="ECO:0000313" key="7">
    <source>
        <dbReference type="Proteomes" id="UP000076858"/>
    </source>
</evidence>
<dbReference type="Gene3D" id="1.10.10.10">
    <property type="entry name" value="Winged helix-like DNA-binding domain superfamily/Winged helix DNA-binding domain"/>
    <property type="match status" value="1"/>
</dbReference>
<dbReference type="CDD" id="cd14660">
    <property type="entry name" value="E2F_DD"/>
    <property type="match status" value="1"/>
</dbReference>
<dbReference type="InterPro" id="IPR032198">
    <property type="entry name" value="E2F_CC-MB"/>
</dbReference>
<dbReference type="STRING" id="35525.A0A0P5U694"/>
<keyword evidence="5" id="KW-0539">Nucleus</keyword>
<proteinExistence type="inferred from homology"/>
<keyword evidence="3 5" id="KW-0238">DNA-binding</keyword>
<dbReference type="SMART" id="SM01372">
    <property type="entry name" value="E2F_TDP"/>
    <property type="match status" value="1"/>
</dbReference>
<dbReference type="InterPro" id="IPR003316">
    <property type="entry name" value="E2F_WHTH_DNA-bd_dom"/>
</dbReference>
<dbReference type="GO" id="GO:0000978">
    <property type="term" value="F:RNA polymerase II cis-regulatory region sequence-specific DNA binding"/>
    <property type="evidence" value="ECO:0007669"/>
    <property type="project" value="InterPro"/>
</dbReference>
<name>A0A0P5U694_9CRUS</name>
<accession>A0A0P5U694</accession>
<dbReference type="Pfam" id="PF02319">
    <property type="entry name" value="WHD_E2F_TDP"/>
    <property type="match status" value="1"/>
</dbReference>
<dbReference type="Proteomes" id="UP000076858">
    <property type="component" value="Unassembled WGS sequence"/>
</dbReference>
<organism evidence="6 7">
    <name type="scientific">Daphnia magna</name>
    <dbReference type="NCBI Taxonomy" id="35525"/>
    <lineage>
        <taxon>Eukaryota</taxon>
        <taxon>Metazoa</taxon>
        <taxon>Ecdysozoa</taxon>
        <taxon>Arthropoda</taxon>
        <taxon>Crustacea</taxon>
        <taxon>Branchiopoda</taxon>
        <taxon>Diplostraca</taxon>
        <taxon>Cladocera</taxon>
        <taxon>Anomopoda</taxon>
        <taxon>Daphniidae</taxon>
        <taxon>Daphnia</taxon>
    </lineage>
</organism>
<keyword evidence="4 5" id="KW-0804">Transcription</keyword>
<dbReference type="PANTHER" id="PTHR12081:SF107">
    <property type="entry name" value="E2E3"/>
    <property type="match status" value="1"/>
</dbReference>
<keyword evidence="2 5" id="KW-0805">Transcription regulation</keyword>
<evidence type="ECO:0000256" key="2">
    <source>
        <dbReference type="ARBA" id="ARBA00023015"/>
    </source>
</evidence>
<dbReference type="Gene3D" id="6.10.250.540">
    <property type="match status" value="1"/>
</dbReference>
<dbReference type="EMBL" id="LRGB01002384">
    <property type="protein sequence ID" value="KZS07827.1"/>
    <property type="molecule type" value="Genomic_DNA"/>
</dbReference>
<evidence type="ECO:0000256" key="3">
    <source>
        <dbReference type="ARBA" id="ARBA00023125"/>
    </source>
</evidence>
<comment type="similarity">
    <text evidence="1 5">Belongs to the E2F/DP family.</text>
</comment>
<evidence type="ECO:0000313" key="6">
    <source>
        <dbReference type="EMBL" id="KZS07827.1"/>
    </source>
</evidence>
<dbReference type="FunFam" id="1.10.10.10:FF:000008">
    <property type="entry name" value="E2F transcription factor 1"/>
    <property type="match status" value="1"/>
</dbReference>
<dbReference type="InterPro" id="IPR015633">
    <property type="entry name" value="E2F"/>
</dbReference>
<dbReference type="InterPro" id="IPR037241">
    <property type="entry name" value="E2F-DP_heterodim"/>
</dbReference>
<dbReference type="PANTHER" id="PTHR12081">
    <property type="entry name" value="TRANSCRIPTION FACTOR E2F"/>
    <property type="match status" value="1"/>
</dbReference>
<dbReference type="GO" id="GO:0090575">
    <property type="term" value="C:RNA polymerase II transcription regulator complex"/>
    <property type="evidence" value="ECO:0007669"/>
    <property type="project" value="TreeGrafter"/>
</dbReference>
<dbReference type="InterPro" id="IPR036388">
    <property type="entry name" value="WH-like_DNA-bd_sf"/>
</dbReference>
<dbReference type="InterPro" id="IPR036390">
    <property type="entry name" value="WH_DNA-bd_sf"/>
</dbReference>
<protein>
    <submittedName>
        <fullName evidence="6">Putative Transcription factor E2F4</fullName>
    </submittedName>
</protein>
<dbReference type="Pfam" id="PF16421">
    <property type="entry name" value="E2F_CC-MB"/>
    <property type="match status" value="1"/>
</dbReference>
<gene>
    <name evidence="6" type="ORF">APZ42_028172</name>
</gene>
<comment type="caution">
    <text evidence="6">The sequence shown here is derived from an EMBL/GenBank/DDBJ whole genome shotgun (WGS) entry which is preliminary data.</text>
</comment>
<keyword evidence="7" id="KW-1185">Reference proteome</keyword>
<dbReference type="SUPFAM" id="SSF144074">
    <property type="entry name" value="E2F-DP heterodimerization region"/>
    <property type="match status" value="1"/>
</dbReference>
<dbReference type="AlphaFoldDB" id="A0A0P5U694"/>
<evidence type="ECO:0000256" key="5">
    <source>
        <dbReference type="RuleBase" id="RU003796"/>
    </source>
</evidence>
<dbReference type="GO" id="GO:0000981">
    <property type="term" value="F:DNA-binding transcription factor activity, RNA polymerase II-specific"/>
    <property type="evidence" value="ECO:0007669"/>
    <property type="project" value="TreeGrafter"/>
</dbReference>
<comment type="subcellular location">
    <subcellularLocation>
        <location evidence="5">Nucleus</location>
    </subcellularLocation>
</comment>
<evidence type="ECO:0000256" key="4">
    <source>
        <dbReference type="ARBA" id="ARBA00023163"/>
    </source>
</evidence>
<reference evidence="6 7" key="1">
    <citation type="submission" date="2016-03" db="EMBL/GenBank/DDBJ databases">
        <title>EvidentialGene: Evidence-directed Construction of Genes on Genomes.</title>
        <authorList>
            <person name="Gilbert D.G."/>
            <person name="Choi J.-H."/>
            <person name="Mockaitis K."/>
            <person name="Colbourne J."/>
            <person name="Pfrender M."/>
        </authorList>
    </citation>
    <scope>NUCLEOTIDE SEQUENCE [LARGE SCALE GENOMIC DNA]</scope>
    <source>
        <strain evidence="6 7">Xinb3</strain>
        <tissue evidence="6">Complete organism</tissue>
    </source>
</reference>
<dbReference type="GO" id="GO:0046983">
    <property type="term" value="F:protein dimerization activity"/>
    <property type="evidence" value="ECO:0007669"/>
    <property type="project" value="InterPro"/>
</dbReference>
<evidence type="ECO:0000256" key="1">
    <source>
        <dbReference type="ARBA" id="ARBA00010940"/>
    </source>
</evidence>
<sequence length="452" mass="49612">MDVKMPRKTPLKSQIKSGRPSLGTVENELSPAELVTTQYLSGGLGSLTKKIKVEEKQALSTPQSAPHSSKMCAPKIGTLENNTTTPTLPQGAAAERQHHLQKKDVRRRLDMELAPDTQSPLPSSTTSDGFKTPKAKRARTKSVAATVPTLSFSPSPQRNRSNAVDRSRFDSSLGLLTKRFLGLLQSAENGILDLNLASVTLAVQKRRIYDITNVLEGIGLLKKISKNNIQWKGSDSPADSAESQRGLNQDLNDLEAKENQLDKLISSTEGQLRSLSEDKRYAYVTYGDLKSIAEYRNQTVMAVRAPPETKLQVPYPSEGYQIYMKSEHGEIEVLLCPEDESSSSSSSSPSSRESSGFSSPVTNGTMRSRSHRPNKTSQFMTQFIDEEDQGLLLETMDQNQQSGCDAGLDISSMAIPTANEPFVCLEPPLDESAYMFTMDDGEGISNLFDFSF</sequence>
<dbReference type="OrthoDB" id="1743261at2759"/>
<dbReference type="SUPFAM" id="SSF46785">
    <property type="entry name" value="Winged helix' DNA-binding domain"/>
    <property type="match status" value="1"/>
</dbReference>